<reference evidence="12 13" key="1">
    <citation type="journal article" date="2017" name="Curr. Biol.">
        <title>The Evolution of Venom by Co-option of Single-Copy Genes.</title>
        <authorList>
            <person name="Martinson E.O."/>
            <person name="Mrinalini"/>
            <person name="Kelkar Y.D."/>
            <person name="Chang C.H."/>
            <person name="Werren J.H."/>
        </authorList>
    </citation>
    <scope>NUCLEOTIDE SEQUENCE [LARGE SCALE GENOMIC DNA]</scope>
    <source>
        <strain evidence="12 13">Alberta</strain>
        <tissue evidence="12">Whole body</tissue>
    </source>
</reference>
<dbReference type="AlphaFoldDB" id="A0A232EYM7"/>
<accession>A0A232EYM7</accession>
<keyword evidence="9" id="KW-0472">Membrane</keyword>
<keyword evidence="3" id="KW-0813">Transport</keyword>
<evidence type="ECO:0000256" key="9">
    <source>
        <dbReference type="ARBA" id="ARBA00023136"/>
    </source>
</evidence>
<dbReference type="InterPro" id="IPR051163">
    <property type="entry name" value="Sodium:Solute_Symporter_SSF"/>
</dbReference>
<dbReference type="Gene3D" id="1.20.1730.10">
    <property type="entry name" value="Sodium/glucose cotransporter"/>
    <property type="match status" value="1"/>
</dbReference>
<evidence type="ECO:0000256" key="4">
    <source>
        <dbReference type="ARBA" id="ARBA00022475"/>
    </source>
</evidence>
<keyword evidence="5" id="KW-0812">Transmembrane</keyword>
<protein>
    <recommendedName>
        <fullName evidence="14">Sodium-coupled monocarboxylate transporter 1</fullName>
    </recommendedName>
</protein>
<dbReference type="InterPro" id="IPR038377">
    <property type="entry name" value="Na/Glc_symporter_sf"/>
</dbReference>
<keyword evidence="6" id="KW-1133">Transmembrane helix</keyword>
<evidence type="ECO:0000256" key="7">
    <source>
        <dbReference type="ARBA" id="ARBA00023053"/>
    </source>
</evidence>
<gene>
    <name evidence="12" type="ORF">TSAR_011889</name>
</gene>
<dbReference type="NCBIfam" id="TIGR00813">
    <property type="entry name" value="sss"/>
    <property type="match status" value="1"/>
</dbReference>
<evidence type="ECO:0000256" key="3">
    <source>
        <dbReference type="ARBA" id="ARBA00022448"/>
    </source>
</evidence>
<dbReference type="Pfam" id="PF00474">
    <property type="entry name" value="SSF"/>
    <property type="match status" value="1"/>
</dbReference>
<dbReference type="EMBL" id="NNAY01001584">
    <property type="protein sequence ID" value="OXU23524.1"/>
    <property type="molecule type" value="Genomic_DNA"/>
</dbReference>
<dbReference type="GO" id="GO:0015293">
    <property type="term" value="F:symporter activity"/>
    <property type="evidence" value="ECO:0007669"/>
    <property type="project" value="TreeGrafter"/>
</dbReference>
<comment type="similarity">
    <text evidence="2 11">Belongs to the sodium:solute symporter (SSF) (TC 2.A.21) family.</text>
</comment>
<comment type="caution">
    <text evidence="12">The sequence shown here is derived from an EMBL/GenBank/DDBJ whole genome shotgun (WGS) entry which is preliminary data.</text>
</comment>
<dbReference type="STRING" id="543379.A0A232EYM7"/>
<organism evidence="12 13">
    <name type="scientific">Trichomalopsis sarcophagae</name>
    <dbReference type="NCBI Taxonomy" id="543379"/>
    <lineage>
        <taxon>Eukaryota</taxon>
        <taxon>Metazoa</taxon>
        <taxon>Ecdysozoa</taxon>
        <taxon>Arthropoda</taxon>
        <taxon>Hexapoda</taxon>
        <taxon>Insecta</taxon>
        <taxon>Pterygota</taxon>
        <taxon>Neoptera</taxon>
        <taxon>Endopterygota</taxon>
        <taxon>Hymenoptera</taxon>
        <taxon>Apocrita</taxon>
        <taxon>Proctotrupomorpha</taxon>
        <taxon>Chalcidoidea</taxon>
        <taxon>Pteromalidae</taxon>
        <taxon>Pteromalinae</taxon>
        <taxon>Trichomalopsis</taxon>
    </lineage>
</organism>
<name>A0A232EYM7_9HYME</name>
<evidence type="ECO:0000313" key="12">
    <source>
        <dbReference type="EMBL" id="OXU23524.1"/>
    </source>
</evidence>
<keyword evidence="7" id="KW-0915">Sodium</keyword>
<dbReference type="Proteomes" id="UP000215335">
    <property type="component" value="Unassembled WGS sequence"/>
</dbReference>
<keyword evidence="13" id="KW-1185">Reference proteome</keyword>
<evidence type="ECO:0000256" key="1">
    <source>
        <dbReference type="ARBA" id="ARBA00004651"/>
    </source>
</evidence>
<dbReference type="GO" id="GO:0005886">
    <property type="term" value="C:plasma membrane"/>
    <property type="evidence" value="ECO:0007669"/>
    <property type="project" value="UniProtKB-SubCell"/>
</dbReference>
<evidence type="ECO:0008006" key="14">
    <source>
        <dbReference type="Google" id="ProtNLM"/>
    </source>
</evidence>
<evidence type="ECO:0000256" key="10">
    <source>
        <dbReference type="ARBA" id="ARBA00023201"/>
    </source>
</evidence>
<dbReference type="CDD" id="cd11492">
    <property type="entry name" value="SLC5sbd_NIS-SMVT"/>
    <property type="match status" value="1"/>
</dbReference>
<proteinExistence type="inferred from homology"/>
<evidence type="ECO:0000256" key="5">
    <source>
        <dbReference type="ARBA" id="ARBA00022692"/>
    </source>
</evidence>
<dbReference type="PANTHER" id="PTHR42985">
    <property type="entry name" value="SODIUM-COUPLED MONOCARBOXYLATE TRANSPORTER"/>
    <property type="match status" value="1"/>
</dbReference>
<dbReference type="PROSITE" id="PS50283">
    <property type="entry name" value="NA_SOLUT_SYMP_3"/>
    <property type="match status" value="1"/>
</dbReference>
<evidence type="ECO:0000256" key="2">
    <source>
        <dbReference type="ARBA" id="ARBA00006434"/>
    </source>
</evidence>
<sequence>MASSNMPSSVGAAPNDESFPALSASSPGVGGADMPNVQDVISSLQNFGWPDYSIFVSMLLACCGIGVYFGFVKKSHGEDEYLVGGRNMKTIPVSMSLVASFISGISLLGTPTEIYVYGTSYFCIGFGVIMVGFIMSNVYLPVFHDLKLTSTYEYLERRFDKKIRILGSLLFAIGIITWLPIVIYVPALAFNQVTGVNIHVVTPFVCVVCIFYTCVGGLRAVVWTDFVQTFIMFGAMLLIVIKGTSDLGGLSVVMRRNFDSGRIEIPTADWSPLTRHTIWSLVIGGCVHWLQISAINQNMIQRYLSLPTVAHARRALWTFIVGVLILIGICGYAGMLVYAWYHECDPLTTKLASAKDQLLPLLMMNILGDLPGLPGLFVAGVFSAALSSLSTGLNSMAAVVLEDFLKPFRKTDFSPKTTEILMKLTVLVLGVICTGLVFVVEKTGTHVLQLTTSLSAITSGPSLGIFSMGVLVPWINANLCSEFSKVRRDNFYRSLTYIFGGGICERLQGALVGGLSGLAFMGWISLSAEAAIANGRIRFDEKPVSTEGCTYSFQHAENLLLMLSPETLLNDPEEGEPWAVYRLSYLWYTVAGTLVTMSIGLVVSIISSENIDKLDPALVAPFIRKYLSRPHQQQPPQLLRVKVPASNADKAGNETSEQASAL</sequence>
<dbReference type="GO" id="GO:0006814">
    <property type="term" value="P:sodium ion transport"/>
    <property type="evidence" value="ECO:0007669"/>
    <property type="project" value="UniProtKB-KW"/>
</dbReference>
<evidence type="ECO:0000256" key="11">
    <source>
        <dbReference type="RuleBase" id="RU362091"/>
    </source>
</evidence>
<evidence type="ECO:0000256" key="6">
    <source>
        <dbReference type="ARBA" id="ARBA00022989"/>
    </source>
</evidence>
<keyword evidence="8" id="KW-0406">Ion transport</keyword>
<dbReference type="PANTHER" id="PTHR42985:SF5">
    <property type="entry name" value="FI02094P-RELATED"/>
    <property type="match status" value="1"/>
</dbReference>
<dbReference type="OrthoDB" id="6132759at2759"/>
<dbReference type="InterPro" id="IPR001734">
    <property type="entry name" value="Na/solute_symporter"/>
</dbReference>
<comment type="subcellular location">
    <subcellularLocation>
        <location evidence="1">Cell membrane</location>
        <topology evidence="1">Multi-pass membrane protein</topology>
    </subcellularLocation>
</comment>
<keyword evidence="10" id="KW-0739">Sodium transport</keyword>
<evidence type="ECO:0000256" key="8">
    <source>
        <dbReference type="ARBA" id="ARBA00023065"/>
    </source>
</evidence>
<keyword evidence="4" id="KW-1003">Cell membrane</keyword>
<evidence type="ECO:0000313" key="13">
    <source>
        <dbReference type="Proteomes" id="UP000215335"/>
    </source>
</evidence>